<evidence type="ECO:0000313" key="3">
    <source>
        <dbReference type="Proteomes" id="UP000274578"/>
    </source>
</evidence>
<gene>
    <name evidence="2" type="ORF">NCTC13071_01983</name>
</gene>
<evidence type="ECO:0000313" key="2">
    <source>
        <dbReference type="EMBL" id="VEH15967.1"/>
    </source>
</evidence>
<dbReference type="GO" id="GO:0003677">
    <property type="term" value="F:DNA binding"/>
    <property type="evidence" value="ECO:0007669"/>
    <property type="project" value="InterPro"/>
</dbReference>
<reference evidence="2 3" key="1">
    <citation type="submission" date="2018-12" db="EMBL/GenBank/DDBJ databases">
        <authorList>
            <consortium name="Pathogen Informatics"/>
        </authorList>
    </citation>
    <scope>NUCLEOTIDE SEQUENCE [LARGE SCALE GENOMIC DNA]</scope>
    <source>
        <strain evidence="2 3">NCTC13071</strain>
    </source>
</reference>
<organism evidence="2 3">
    <name type="scientific">Segatella oris</name>
    <dbReference type="NCBI Taxonomy" id="28135"/>
    <lineage>
        <taxon>Bacteria</taxon>
        <taxon>Pseudomonadati</taxon>
        <taxon>Bacteroidota</taxon>
        <taxon>Bacteroidia</taxon>
        <taxon>Bacteroidales</taxon>
        <taxon>Prevotellaceae</taxon>
        <taxon>Segatella</taxon>
    </lineage>
</organism>
<dbReference type="Pfam" id="PF01609">
    <property type="entry name" value="DDE_Tnp_1"/>
    <property type="match status" value="1"/>
</dbReference>
<accession>A0A448L7I1</accession>
<proteinExistence type="predicted"/>
<dbReference type="InterPro" id="IPR002559">
    <property type="entry name" value="Transposase_11"/>
</dbReference>
<dbReference type="AlphaFoldDB" id="A0A448L7I1"/>
<dbReference type="GO" id="GO:0006313">
    <property type="term" value="P:DNA transposition"/>
    <property type="evidence" value="ECO:0007669"/>
    <property type="project" value="InterPro"/>
</dbReference>
<dbReference type="Proteomes" id="UP000274578">
    <property type="component" value="Chromosome 1"/>
</dbReference>
<protein>
    <submittedName>
        <fullName evidence="2">Transposase DDE domain</fullName>
    </submittedName>
</protein>
<sequence length="118" mass="13747">MKDVKLVYHDCNIYGDKGYIGADVQLDLFQTAHIRLECPYRLNQKNWKPKLIPFAKARKRIETLFSQLTDQFLVIRNYAKITNGLFARIIGKISALTILQYVNFINNKPIGRIKYALN</sequence>
<name>A0A448L7I1_9BACT</name>
<feature type="domain" description="Transposase IS4-like" evidence="1">
    <location>
        <begin position="9"/>
        <end position="97"/>
    </location>
</feature>
<dbReference type="EMBL" id="LR134384">
    <property type="protein sequence ID" value="VEH15967.1"/>
    <property type="molecule type" value="Genomic_DNA"/>
</dbReference>
<dbReference type="GO" id="GO:0004803">
    <property type="term" value="F:transposase activity"/>
    <property type="evidence" value="ECO:0007669"/>
    <property type="project" value="InterPro"/>
</dbReference>
<dbReference type="KEGG" id="poc:NCTC13071_01983"/>
<evidence type="ECO:0000259" key="1">
    <source>
        <dbReference type="Pfam" id="PF01609"/>
    </source>
</evidence>